<evidence type="ECO:0000256" key="1">
    <source>
        <dbReference type="SAM" id="MobiDB-lite"/>
    </source>
</evidence>
<reference evidence="2 3" key="1">
    <citation type="submission" date="2020-12" db="EMBL/GenBank/DDBJ databases">
        <title>De novo assembly of Tibetan sheep genome.</title>
        <authorList>
            <person name="Li X."/>
        </authorList>
    </citation>
    <scope>NUCLEOTIDE SEQUENCE [LARGE SCALE GENOMIC DNA]</scope>
    <source>
        <tissue evidence="2">Heart</tissue>
    </source>
</reference>
<sequence length="113" mass="11933">MTFIAENLPLCPGAPRPAPAPDPAPPSPRRLTLPLAALPPQGRALSAGPRLTGRTAAGGGCGCKDWEFPTMHCSRRRKRGGDRISAGSAHPLEATTAPRSGRDLWGPQAQFRF</sequence>
<feature type="region of interest" description="Disordered" evidence="1">
    <location>
        <begin position="1"/>
        <end position="31"/>
    </location>
</feature>
<proteinExistence type="predicted"/>
<gene>
    <name evidence="2" type="ORF">JEQ12_011409</name>
</gene>
<dbReference type="Proteomes" id="UP000664991">
    <property type="component" value="Chromosome 21"/>
</dbReference>
<feature type="region of interest" description="Disordered" evidence="1">
    <location>
        <begin position="75"/>
        <end position="113"/>
    </location>
</feature>
<feature type="compositionally biased region" description="Pro residues" evidence="1">
    <location>
        <begin position="12"/>
        <end position="28"/>
    </location>
</feature>
<evidence type="ECO:0000313" key="2">
    <source>
        <dbReference type="EMBL" id="KAG5196723.1"/>
    </source>
</evidence>
<comment type="caution">
    <text evidence="2">The sequence shown here is derived from an EMBL/GenBank/DDBJ whole genome shotgun (WGS) entry which is preliminary data.</text>
</comment>
<organism evidence="2 3">
    <name type="scientific">Ovis aries</name>
    <name type="common">Sheep</name>
    <dbReference type="NCBI Taxonomy" id="9940"/>
    <lineage>
        <taxon>Eukaryota</taxon>
        <taxon>Metazoa</taxon>
        <taxon>Chordata</taxon>
        <taxon>Craniata</taxon>
        <taxon>Vertebrata</taxon>
        <taxon>Euteleostomi</taxon>
        <taxon>Mammalia</taxon>
        <taxon>Eutheria</taxon>
        <taxon>Laurasiatheria</taxon>
        <taxon>Artiodactyla</taxon>
        <taxon>Ruminantia</taxon>
        <taxon>Pecora</taxon>
        <taxon>Bovidae</taxon>
        <taxon>Caprinae</taxon>
        <taxon>Ovis</taxon>
    </lineage>
</organism>
<accession>A0A835ZN53</accession>
<dbReference type="EMBL" id="JAEMGP010000021">
    <property type="protein sequence ID" value="KAG5196723.1"/>
    <property type="molecule type" value="Genomic_DNA"/>
</dbReference>
<dbReference type="AlphaFoldDB" id="A0A835ZN53"/>
<evidence type="ECO:0000313" key="3">
    <source>
        <dbReference type="Proteomes" id="UP000664991"/>
    </source>
</evidence>
<name>A0A835ZN53_SHEEP</name>
<protein>
    <submittedName>
        <fullName evidence="2">Uncharacterized protein</fullName>
    </submittedName>
</protein>